<evidence type="ECO:0000313" key="7">
    <source>
        <dbReference type="Proteomes" id="UP001551695"/>
    </source>
</evidence>
<protein>
    <submittedName>
        <fullName evidence="6">Bifunctional 2-polyprenyl-6-hydroxyphenol methylase/3-demethylubiquinol 3-O-methyltransferase UbiG</fullName>
        <ecNumber evidence="6">2.1.1.222</ecNumber>
        <ecNumber evidence="6">2.1.1.64</ecNumber>
    </submittedName>
</protein>
<dbReference type="InterPro" id="IPR010233">
    <property type="entry name" value="UbiG_MeTrfase"/>
</dbReference>
<keyword evidence="3" id="KW-0831">Ubiquinone biosynthesis</keyword>
<dbReference type="NCBIfam" id="TIGR01983">
    <property type="entry name" value="UbiG"/>
    <property type="match status" value="1"/>
</dbReference>
<sequence>MTGNSTDEYFFAQFADTWWSQDSQMSGLASFQRPRFAYFDTHIDEWAGKRVLDVGCGGGFTTEFLSARGASVTGVDPSTSLIAAARRHAEQTGKQIDYSVGTAESLPFPDAAFDIVTCVDVLEHVADPARSISEIARVLTPGGVFCFDTINRTVRSRIIMIWIPEYLLAVGTKGVHLWKDFITPGELRGYLADAGLAGEGGLRGLTILGKRRGKLVIRETGDLSCTYIGVARKPH</sequence>
<dbReference type="GO" id="GO:0061542">
    <property type="term" value="F:3-demethylubiquinol 3-O-methyltransferase activity"/>
    <property type="evidence" value="ECO:0007669"/>
    <property type="project" value="UniProtKB-EC"/>
</dbReference>
<evidence type="ECO:0000259" key="5">
    <source>
        <dbReference type="Pfam" id="PF08241"/>
    </source>
</evidence>
<organism evidence="6 7">
    <name type="scientific">Nocardia aurea</name>
    <dbReference type="NCBI Taxonomy" id="2144174"/>
    <lineage>
        <taxon>Bacteria</taxon>
        <taxon>Bacillati</taxon>
        <taxon>Actinomycetota</taxon>
        <taxon>Actinomycetes</taxon>
        <taxon>Mycobacteriales</taxon>
        <taxon>Nocardiaceae</taxon>
        <taxon>Nocardia</taxon>
    </lineage>
</organism>
<dbReference type="InterPro" id="IPR013216">
    <property type="entry name" value="Methyltransf_11"/>
</dbReference>
<proteinExistence type="predicted"/>
<keyword evidence="7" id="KW-1185">Reference proteome</keyword>
<dbReference type="EC" id="2.1.1.222" evidence="6"/>
<dbReference type="Pfam" id="PF08241">
    <property type="entry name" value="Methyltransf_11"/>
    <property type="match status" value="1"/>
</dbReference>
<evidence type="ECO:0000256" key="4">
    <source>
        <dbReference type="ARBA" id="ARBA00022691"/>
    </source>
</evidence>
<dbReference type="Proteomes" id="UP001551695">
    <property type="component" value="Unassembled WGS sequence"/>
</dbReference>
<accession>A0ABV3FS36</accession>
<dbReference type="GO" id="GO:0032259">
    <property type="term" value="P:methylation"/>
    <property type="evidence" value="ECO:0007669"/>
    <property type="project" value="UniProtKB-KW"/>
</dbReference>
<gene>
    <name evidence="6" type="primary">ubiG</name>
    <name evidence="6" type="ORF">AB0I48_11765</name>
</gene>
<name>A0ABV3FS36_9NOCA</name>
<dbReference type="GO" id="GO:0102208">
    <property type="term" value="F:2-polyprenyl-6-hydroxyphenol methylase activity"/>
    <property type="evidence" value="ECO:0007669"/>
    <property type="project" value="UniProtKB-EC"/>
</dbReference>
<dbReference type="Gene3D" id="3.40.50.150">
    <property type="entry name" value="Vaccinia Virus protein VP39"/>
    <property type="match status" value="1"/>
</dbReference>
<dbReference type="SUPFAM" id="SSF53335">
    <property type="entry name" value="S-adenosyl-L-methionine-dependent methyltransferases"/>
    <property type="match status" value="1"/>
</dbReference>
<keyword evidence="2 6" id="KW-0808">Transferase</keyword>
<dbReference type="InterPro" id="IPR029063">
    <property type="entry name" value="SAM-dependent_MTases_sf"/>
</dbReference>
<dbReference type="RefSeq" id="WP_357782702.1">
    <property type="nucleotide sequence ID" value="NZ_JBFAKC010000004.1"/>
</dbReference>
<reference evidence="6 7" key="1">
    <citation type="submission" date="2024-06" db="EMBL/GenBank/DDBJ databases">
        <title>The Natural Products Discovery Center: Release of the First 8490 Sequenced Strains for Exploring Actinobacteria Biosynthetic Diversity.</title>
        <authorList>
            <person name="Kalkreuter E."/>
            <person name="Kautsar S.A."/>
            <person name="Yang D."/>
            <person name="Bader C.D."/>
            <person name="Teijaro C.N."/>
            <person name="Fluegel L."/>
            <person name="Davis C.M."/>
            <person name="Simpson J.R."/>
            <person name="Lauterbach L."/>
            <person name="Steele A.D."/>
            <person name="Gui C."/>
            <person name="Meng S."/>
            <person name="Li G."/>
            <person name="Viehrig K."/>
            <person name="Ye F."/>
            <person name="Su P."/>
            <person name="Kiefer A.F."/>
            <person name="Nichols A."/>
            <person name="Cepeda A.J."/>
            <person name="Yan W."/>
            <person name="Fan B."/>
            <person name="Jiang Y."/>
            <person name="Adhikari A."/>
            <person name="Zheng C.-J."/>
            <person name="Schuster L."/>
            <person name="Cowan T.M."/>
            <person name="Smanski M.J."/>
            <person name="Chevrette M.G."/>
            <person name="De Carvalho L.P.S."/>
            <person name="Shen B."/>
        </authorList>
    </citation>
    <scope>NUCLEOTIDE SEQUENCE [LARGE SCALE GENOMIC DNA]</scope>
    <source>
        <strain evidence="6 7">NPDC050403</strain>
    </source>
</reference>
<evidence type="ECO:0000256" key="3">
    <source>
        <dbReference type="ARBA" id="ARBA00022688"/>
    </source>
</evidence>
<dbReference type="PANTHER" id="PTHR43464">
    <property type="entry name" value="METHYLTRANSFERASE"/>
    <property type="match status" value="1"/>
</dbReference>
<evidence type="ECO:0000313" key="6">
    <source>
        <dbReference type="EMBL" id="MEV0708234.1"/>
    </source>
</evidence>
<feature type="domain" description="Methyltransferase type 11" evidence="5">
    <location>
        <begin position="52"/>
        <end position="147"/>
    </location>
</feature>
<dbReference type="CDD" id="cd02440">
    <property type="entry name" value="AdoMet_MTases"/>
    <property type="match status" value="1"/>
</dbReference>
<dbReference type="EMBL" id="JBFAKC010000004">
    <property type="protein sequence ID" value="MEV0708234.1"/>
    <property type="molecule type" value="Genomic_DNA"/>
</dbReference>
<dbReference type="EC" id="2.1.1.64" evidence="6"/>
<evidence type="ECO:0000256" key="1">
    <source>
        <dbReference type="ARBA" id="ARBA00022603"/>
    </source>
</evidence>
<keyword evidence="4" id="KW-0949">S-adenosyl-L-methionine</keyword>
<comment type="caution">
    <text evidence="6">The sequence shown here is derived from an EMBL/GenBank/DDBJ whole genome shotgun (WGS) entry which is preliminary data.</text>
</comment>
<dbReference type="PANTHER" id="PTHR43464:SF19">
    <property type="entry name" value="UBIQUINONE BIOSYNTHESIS O-METHYLTRANSFERASE, MITOCHONDRIAL"/>
    <property type="match status" value="1"/>
</dbReference>
<evidence type="ECO:0000256" key="2">
    <source>
        <dbReference type="ARBA" id="ARBA00022679"/>
    </source>
</evidence>
<keyword evidence="1 6" id="KW-0489">Methyltransferase</keyword>